<reference evidence="1 2" key="1">
    <citation type="journal article" date="2018" name="Vet. Microbiol.">
        <title>Characterisation of Staphylococcus felis isolated from cats using whole genome sequencing.</title>
        <authorList>
            <person name="Worthing K."/>
            <person name="Pang S."/>
            <person name="Trott D.J."/>
            <person name="Abraham S."/>
            <person name="Coombs G.W."/>
            <person name="Jordan D."/>
            <person name="McIntyre L."/>
            <person name="Davies M.R."/>
            <person name="Norris J."/>
        </authorList>
    </citation>
    <scope>NUCLEOTIDE SEQUENCE [LARGE SCALE GENOMIC DNA]</scope>
    <source>
        <strain evidence="1 2">F9</strain>
    </source>
</reference>
<dbReference type="RefSeq" id="WP_116093866.1">
    <property type="nucleotide sequence ID" value="NZ_QKXQ01000131.1"/>
</dbReference>
<dbReference type="EMBL" id="QKXQ01000131">
    <property type="protein sequence ID" value="REH98795.1"/>
    <property type="molecule type" value="Genomic_DNA"/>
</dbReference>
<evidence type="ECO:0000313" key="2">
    <source>
        <dbReference type="Proteomes" id="UP000256562"/>
    </source>
</evidence>
<dbReference type="PANTHER" id="PTHR34822">
    <property type="entry name" value="GRPB DOMAIN PROTEIN (AFU_ORTHOLOGUE AFUA_1G01530)"/>
    <property type="match status" value="1"/>
</dbReference>
<proteinExistence type="predicted"/>
<dbReference type="PANTHER" id="PTHR34822:SF1">
    <property type="entry name" value="GRPB FAMILY PROTEIN"/>
    <property type="match status" value="1"/>
</dbReference>
<gene>
    <name evidence="1" type="ORF">DOS83_03105</name>
</gene>
<dbReference type="Pfam" id="PF04229">
    <property type="entry name" value="GrpB"/>
    <property type="match status" value="1"/>
</dbReference>
<dbReference type="OrthoDB" id="9799092at2"/>
<protein>
    <submittedName>
        <fullName evidence="1">GrpB family protein</fullName>
    </submittedName>
</protein>
<sequence>MTIKIESYNPNWCTQYQIEQSLLQSILGSALLEIHHIGSTSIPQLKAKPIIDILCVVSDIRLIDAFNQDMLNIGYNPLGEYGLSGRRFFVKTANSQNEHTHHLHIFDVHNQNQIIRHLAFRDYLREHPKDAKRYEELKERLACIHSQDRHAYTNGKSAFIKEIEQQAQRYFNLTY</sequence>
<dbReference type="Gene3D" id="3.30.460.10">
    <property type="entry name" value="Beta Polymerase, domain 2"/>
    <property type="match status" value="1"/>
</dbReference>
<dbReference type="InterPro" id="IPR043519">
    <property type="entry name" value="NT_sf"/>
</dbReference>
<organism evidence="1 2">
    <name type="scientific">Staphylococcus felis</name>
    <dbReference type="NCBI Taxonomy" id="46127"/>
    <lineage>
        <taxon>Bacteria</taxon>
        <taxon>Bacillati</taxon>
        <taxon>Bacillota</taxon>
        <taxon>Bacilli</taxon>
        <taxon>Bacillales</taxon>
        <taxon>Staphylococcaceae</taxon>
        <taxon>Staphylococcus</taxon>
    </lineage>
</organism>
<dbReference type="InterPro" id="IPR007344">
    <property type="entry name" value="GrpB/CoaE"/>
</dbReference>
<evidence type="ECO:0000313" key="1">
    <source>
        <dbReference type="EMBL" id="REH98795.1"/>
    </source>
</evidence>
<name>A0A3E0IRI6_9STAP</name>
<comment type="caution">
    <text evidence="1">The sequence shown here is derived from an EMBL/GenBank/DDBJ whole genome shotgun (WGS) entry which is preliminary data.</text>
</comment>
<accession>A0A3E0IRI6</accession>
<dbReference type="SUPFAM" id="SSF81301">
    <property type="entry name" value="Nucleotidyltransferase"/>
    <property type="match status" value="1"/>
</dbReference>
<dbReference type="Proteomes" id="UP000256562">
    <property type="component" value="Unassembled WGS sequence"/>
</dbReference>
<dbReference type="AlphaFoldDB" id="A0A3E0IRI6"/>